<protein>
    <submittedName>
        <fullName evidence="2">Putative exported protein</fullName>
    </submittedName>
</protein>
<name>A0A0S4M111_9BURK</name>
<keyword evidence="1" id="KW-0732">Signal</keyword>
<dbReference type="AlphaFoldDB" id="A0A0S4M111"/>
<dbReference type="EMBL" id="LN906597">
    <property type="protein sequence ID" value="CUT17313.1"/>
    <property type="molecule type" value="Genomic_DNA"/>
</dbReference>
<gene>
    <name evidence="2" type="ORF">Ark11_0464</name>
</gene>
<dbReference type="OrthoDB" id="9861014at2"/>
<dbReference type="STRING" id="1561003.Ark11_0464"/>
<dbReference type="SUPFAM" id="SSF56935">
    <property type="entry name" value="Porins"/>
    <property type="match status" value="1"/>
</dbReference>
<evidence type="ECO:0000256" key="1">
    <source>
        <dbReference type="SAM" id="SignalP"/>
    </source>
</evidence>
<sequence>MFFPKRFALAFFLCLVSGVSGAVSFHSDPWTIDVSGSFNMSIVLSSCNKDTALIDVLRCPSLPDSSGYYGLTNDFSPSYISLRLLRQGQPLNVGGVLTVRLPVFNELVRRGDFTVSRAIPQGFIFWETPSSGRFEVGRGYPLLGRDIAFFSGILPGNLHKFEAFSSYRTHLPRSYAFVSYQTPATDGFSAAVSLGDGVELQSYIGDRSVEAHLPNLSLHFSYESKLVHLWVNYFVQPLSYRHSGSSFDLSANEVGAVLGPARLSGDGFSLVMNYQIGRAVGLLSDFFGPIGLELKGFPKISYLFEGIGYTMGLTRFFAGYSRTNLLSRKRLSDGWGGAVSHQINPNFFLFGRVGVANWPGLVINQQLRFVGMGFVLIF</sequence>
<dbReference type="RefSeq" id="WP_092342033.1">
    <property type="nucleotide sequence ID" value="NZ_FLSL01000103.1"/>
</dbReference>
<evidence type="ECO:0000313" key="3">
    <source>
        <dbReference type="Proteomes" id="UP000198651"/>
    </source>
</evidence>
<organism evidence="2 3">
    <name type="scientific">Candidatus Ichthyocystis hellenicum</name>
    <dbReference type="NCBI Taxonomy" id="1561003"/>
    <lineage>
        <taxon>Bacteria</taxon>
        <taxon>Pseudomonadati</taxon>
        <taxon>Pseudomonadota</taxon>
        <taxon>Betaproteobacteria</taxon>
        <taxon>Burkholderiales</taxon>
        <taxon>Candidatus Ichthyocystis</taxon>
    </lineage>
</organism>
<keyword evidence="3" id="KW-1185">Reference proteome</keyword>
<feature type="chain" id="PRO_5006624303" evidence="1">
    <location>
        <begin position="23"/>
        <end position="378"/>
    </location>
</feature>
<reference evidence="3" key="1">
    <citation type="submission" date="2015-11" db="EMBL/GenBank/DDBJ databases">
        <authorList>
            <person name="Seth-Smith H.M.B."/>
        </authorList>
    </citation>
    <scope>NUCLEOTIDE SEQUENCE [LARGE SCALE GENOMIC DNA]</scope>
    <source>
        <strain evidence="3">2013Ark11</strain>
    </source>
</reference>
<evidence type="ECO:0000313" key="2">
    <source>
        <dbReference type="EMBL" id="CUT17313.1"/>
    </source>
</evidence>
<feature type="signal peptide" evidence="1">
    <location>
        <begin position="1"/>
        <end position="22"/>
    </location>
</feature>
<dbReference type="Proteomes" id="UP000198651">
    <property type="component" value="Chromosome I"/>
</dbReference>
<accession>A0A0S4M111</accession>
<proteinExistence type="predicted"/>